<feature type="compositionally biased region" description="Basic and acidic residues" evidence="1">
    <location>
        <begin position="79"/>
        <end position="92"/>
    </location>
</feature>
<name>A0ABD1IKY7_SALDI</name>
<dbReference type="Proteomes" id="UP001567538">
    <property type="component" value="Unassembled WGS sequence"/>
</dbReference>
<keyword evidence="3" id="KW-1185">Reference proteome</keyword>
<evidence type="ECO:0000256" key="1">
    <source>
        <dbReference type="SAM" id="MobiDB-lite"/>
    </source>
</evidence>
<protein>
    <submittedName>
        <fullName evidence="2">Uncharacterized protein</fullName>
    </submittedName>
</protein>
<comment type="caution">
    <text evidence="2">The sequence shown here is derived from an EMBL/GenBank/DDBJ whole genome shotgun (WGS) entry which is preliminary data.</text>
</comment>
<dbReference type="EMBL" id="JBEAFC010000001">
    <property type="protein sequence ID" value="KAL1568394.1"/>
    <property type="molecule type" value="Genomic_DNA"/>
</dbReference>
<gene>
    <name evidence="2" type="ORF">AAHA92_00014</name>
</gene>
<reference evidence="2 3" key="1">
    <citation type="submission" date="2024-06" db="EMBL/GenBank/DDBJ databases">
        <title>A chromosome level genome sequence of Diviner's sage (Salvia divinorum).</title>
        <authorList>
            <person name="Ford S.A."/>
            <person name="Ro D.-K."/>
            <person name="Ness R.W."/>
            <person name="Phillips M.A."/>
        </authorList>
    </citation>
    <scope>NUCLEOTIDE SEQUENCE [LARGE SCALE GENOMIC DNA]</scope>
    <source>
        <strain evidence="2">SAF-2024a</strain>
        <tissue evidence="2">Leaf</tissue>
    </source>
</reference>
<evidence type="ECO:0000313" key="2">
    <source>
        <dbReference type="EMBL" id="KAL1568394.1"/>
    </source>
</evidence>
<accession>A0ABD1IKY7</accession>
<organism evidence="2 3">
    <name type="scientific">Salvia divinorum</name>
    <name type="common">Maria pastora</name>
    <name type="synonym">Diviner's sage</name>
    <dbReference type="NCBI Taxonomy" id="28513"/>
    <lineage>
        <taxon>Eukaryota</taxon>
        <taxon>Viridiplantae</taxon>
        <taxon>Streptophyta</taxon>
        <taxon>Embryophyta</taxon>
        <taxon>Tracheophyta</taxon>
        <taxon>Spermatophyta</taxon>
        <taxon>Magnoliopsida</taxon>
        <taxon>eudicotyledons</taxon>
        <taxon>Gunneridae</taxon>
        <taxon>Pentapetalae</taxon>
        <taxon>asterids</taxon>
        <taxon>lamiids</taxon>
        <taxon>Lamiales</taxon>
        <taxon>Lamiaceae</taxon>
        <taxon>Nepetoideae</taxon>
        <taxon>Mentheae</taxon>
        <taxon>Salviinae</taxon>
        <taxon>Salvia</taxon>
        <taxon>Salvia subgen. Calosphace</taxon>
    </lineage>
</organism>
<proteinExistence type="predicted"/>
<dbReference type="AlphaFoldDB" id="A0ABD1IKY7"/>
<evidence type="ECO:0000313" key="3">
    <source>
        <dbReference type="Proteomes" id="UP001567538"/>
    </source>
</evidence>
<sequence length="111" mass="12837">MQSSAKLARFETTMAANGLDMAKVLKVSWAKTSEGYMTQRLHGNQISHFLDYLQTTFPQPPTLLLDLYAFQKTQRPHRERNPEKKKKENRKKIDYRGLARCTFGFSILVTA</sequence>
<feature type="region of interest" description="Disordered" evidence="1">
    <location>
        <begin position="73"/>
        <end position="92"/>
    </location>
</feature>